<name>A0A194XFW6_MOLSC</name>
<sequence>MAPSSTSPPHNPQNGESGENSENSVWKIQEVPGKGLGVVANQDIAAGTCIISEAPLITTEGISMANTDIAEQQLLNALKKLSKADQERFRSLHNYYTASDPTHPLSGICKSNGYPLGTNTEVGGVFADISRINHSCLPNTVQYWNPLHEKQTIHAVRPIPNGGEVTTSYLAGGTSQERKQFLKENFGFDCACEVCSMLEDKLRESDERLARAEKLDETLGDSKKVRFSPDEVMKSARSMFKIYEEEGIKDGRLGRLYYDLFQLCNMHSDLARARCFAKYYVDSKKMAEGKDSINVLEMFSYVKSPQKHDSFGSTDMWRTGTTDVPKGLKASEFAKWLWRENV</sequence>
<dbReference type="CDD" id="cd20071">
    <property type="entry name" value="SET_SMYD"/>
    <property type="match status" value="1"/>
</dbReference>
<dbReference type="InParanoid" id="A0A194XFW6"/>
<dbReference type="KEGG" id="psco:LY89DRAFT_476692"/>
<evidence type="ECO:0000313" key="3">
    <source>
        <dbReference type="EMBL" id="KUJ19090.1"/>
    </source>
</evidence>
<accession>A0A194XFW6</accession>
<feature type="domain" description="SET" evidence="2">
    <location>
        <begin position="21"/>
        <end position="170"/>
    </location>
</feature>
<organism evidence="3 4">
    <name type="scientific">Mollisia scopiformis</name>
    <name type="common">Conifer needle endophyte fungus</name>
    <name type="synonym">Phialocephala scopiformis</name>
    <dbReference type="NCBI Taxonomy" id="149040"/>
    <lineage>
        <taxon>Eukaryota</taxon>
        <taxon>Fungi</taxon>
        <taxon>Dikarya</taxon>
        <taxon>Ascomycota</taxon>
        <taxon>Pezizomycotina</taxon>
        <taxon>Leotiomycetes</taxon>
        <taxon>Helotiales</taxon>
        <taxon>Mollisiaceae</taxon>
        <taxon>Mollisia</taxon>
    </lineage>
</organism>
<dbReference type="SMART" id="SM00317">
    <property type="entry name" value="SET"/>
    <property type="match status" value="1"/>
</dbReference>
<dbReference type="PANTHER" id="PTHR47332:SF4">
    <property type="entry name" value="SET DOMAIN-CONTAINING PROTEIN 5"/>
    <property type="match status" value="1"/>
</dbReference>
<dbReference type="InterPro" id="IPR001214">
    <property type="entry name" value="SET_dom"/>
</dbReference>
<proteinExistence type="predicted"/>
<dbReference type="Proteomes" id="UP000070700">
    <property type="component" value="Unassembled WGS sequence"/>
</dbReference>
<dbReference type="EMBL" id="KQ947411">
    <property type="protein sequence ID" value="KUJ19090.1"/>
    <property type="molecule type" value="Genomic_DNA"/>
</dbReference>
<dbReference type="GeneID" id="28817538"/>
<dbReference type="RefSeq" id="XP_018073445.1">
    <property type="nucleotide sequence ID" value="XM_018207812.1"/>
</dbReference>
<reference evidence="3 4" key="1">
    <citation type="submission" date="2015-10" db="EMBL/GenBank/DDBJ databases">
        <title>Full genome of DAOMC 229536 Phialocephala scopiformis, a fungal endophyte of spruce producing the potent anti-insectan compound rugulosin.</title>
        <authorList>
            <consortium name="DOE Joint Genome Institute"/>
            <person name="Walker A.K."/>
            <person name="Frasz S.L."/>
            <person name="Seifert K.A."/>
            <person name="Miller J.D."/>
            <person name="Mondo S.J."/>
            <person name="Labutti K."/>
            <person name="Lipzen A."/>
            <person name="Dockter R."/>
            <person name="Kennedy M."/>
            <person name="Grigoriev I.V."/>
            <person name="Spatafora J.W."/>
        </authorList>
    </citation>
    <scope>NUCLEOTIDE SEQUENCE [LARGE SCALE GENOMIC DNA]</scope>
    <source>
        <strain evidence="3 4">CBS 120377</strain>
    </source>
</reference>
<dbReference type="PROSITE" id="PS50280">
    <property type="entry name" value="SET"/>
    <property type="match status" value="1"/>
</dbReference>
<dbReference type="Gene3D" id="2.170.270.10">
    <property type="entry name" value="SET domain"/>
    <property type="match status" value="1"/>
</dbReference>
<evidence type="ECO:0000259" key="2">
    <source>
        <dbReference type="PROSITE" id="PS50280"/>
    </source>
</evidence>
<feature type="region of interest" description="Disordered" evidence="1">
    <location>
        <begin position="1"/>
        <end position="22"/>
    </location>
</feature>
<dbReference type="PANTHER" id="PTHR47332">
    <property type="entry name" value="SET DOMAIN-CONTAINING PROTEIN 5"/>
    <property type="match status" value="1"/>
</dbReference>
<evidence type="ECO:0000313" key="4">
    <source>
        <dbReference type="Proteomes" id="UP000070700"/>
    </source>
</evidence>
<dbReference type="InterPro" id="IPR046341">
    <property type="entry name" value="SET_dom_sf"/>
</dbReference>
<dbReference type="Pfam" id="PF00856">
    <property type="entry name" value="SET"/>
    <property type="match status" value="1"/>
</dbReference>
<dbReference type="Gene3D" id="1.25.40.10">
    <property type="entry name" value="Tetratricopeptide repeat domain"/>
    <property type="match status" value="1"/>
</dbReference>
<gene>
    <name evidence="3" type="ORF">LY89DRAFT_476692</name>
</gene>
<dbReference type="InterPro" id="IPR053185">
    <property type="entry name" value="SET_domain_protein"/>
</dbReference>
<dbReference type="InterPro" id="IPR011990">
    <property type="entry name" value="TPR-like_helical_dom_sf"/>
</dbReference>
<keyword evidence="4" id="KW-1185">Reference proteome</keyword>
<protein>
    <submittedName>
        <fullName evidence="3">SET domain-containing protein</fullName>
    </submittedName>
</protein>
<dbReference type="AlphaFoldDB" id="A0A194XFW6"/>
<dbReference type="OrthoDB" id="265717at2759"/>
<evidence type="ECO:0000256" key="1">
    <source>
        <dbReference type="SAM" id="MobiDB-lite"/>
    </source>
</evidence>
<dbReference type="SUPFAM" id="SSF82199">
    <property type="entry name" value="SET domain"/>
    <property type="match status" value="1"/>
</dbReference>